<dbReference type="OMA" id="GKLMYGM"/>
<dbReference type="SMART" id="SM01399">
    <property type="entry name" value="Sybindin"/>
    <property type="match status" value="1"/>
</dbReference>
<dbReference type="Gene3D" id="3.30.450.70">
    <property type="match status" value="1"/>
</dbReference>
<dbReference type="GO" id="GO:0030008">
    <property type="term" value="C:TRAPP complex"/>
    <property type="evidence" value="ECO:0007669"/>
    <property type="project" value="UniProtKB-UniRule"/>
</dbReference>
<dbReference type="AlphaFoldDB" id="L8GFV3"/>
<evidence type="ECO:0000313" key="8">
    <source>
        <dbReference type="Proteomes" id="UP000011083"/>
    </source>
</evidence>
<dbReference type="PANTHER" id="PTHR23249:SF16">
    <property type="entry name" value="TRAFFICKING PROTEIN PARTICLE COMPLEX SUBUNIT 1"/>
    <property type="match status" value="1"/>
</dbReference>
<dbReference type="GO" id="GO:0005783">
    <property type="term" value="C:endoplasmic reticulum"/>
    <property type="evidence" value="ECO:0007669"/>
    <property type="project" value="UniProtKB-SubCell"/>
</dbReference>
<accession>L8GFV3</accession>
<protein>
    <recommendedName>
        <fullName evidence="6">Trafficking protein particle complex subunit</fullName>
    </recommendedName>
</protein>
<dbReference type="EMBL" id="KB008146">
    <property type="protein sequence ID" value="ELR11887.1"/>
    <property type="molecule type" value="Genomic_DNA"/>
</dbReference>
<evidence type="ECO:0000256" key="1">
    <source>
        <dbReference type="ARBA" id="ARBA00022448"/>
    </source>
</evidence>
<keyword evidence="1 6" id="KW-0813">Transport</keyword>
<dbReference type="Pfam" id="PF04099">
    <property type="entry name" value="Sybindin"/>
    <property type="match status" value="1"/>
</dbReference>
<evidence type="ECO:0000256" key="5">
    <source>
        <dbReference type="ARBA" id="ARBA00038167"/>
    </source>
</evidence>
<keyword evidence="3 6" id="KW-0931">ER-Golgi transport</keyword>
<dbReference type="STRING" id="1257118.L8GFV3"/>
<gene>
    <name evidence="7" type="ORF">ACA1_274410</name>
</gene>
<dbReference type="SUPFAM" id="SSF64356">
    <property type="entry name" value="SNARE-like"/>
    <property type="match status" value="1"/>
</dbReference>
<evidence type="ECO:0000256" key="6">
    <source>
        <dbReference type="RuleBase" id="RU366065"/>
    </source>
</evidence>
<dbReference type="InterPro" id="IPR011012">
    <property type="entry name" value="Longin-like_dom_sf"/>
</dbReference>
<dbReference type="OrthoDB" id="246406at2759"/>
<evidence type="ECO:0000256" key="4">
    <source>
        <dbReference type="ARBA" id="ARBA00023034"/>
    </source>
</evidence>
<dbReference type="GO" id="GO:0006888">
    <property type="term" value="P:endoplasmic reticulum to Golgi vesicle-mediated transport"/>
    <property type="evidence" value="ECO:0007669"/>
    <property type="project" value="UniProtKB-UniRule"/>
</dbReference>
<dbReference type="PANTHER" id="PTHR23249">
    <property type="entry name" value="TRAFFICKING PROTEIN PARTICLE COMPLEX SUBUNIT"/>
    <property type="match status" value="1"/>
</dbReference>
<keyword evidence="8" id="KW-1185">Reference proteome</keyword>
<name>L8GFV3_ACACF</name>
<dbReference type="KEGG" id="acan:ACA1_274410"/>
<proteinExistence type="inferred from homology"/>
<dbReference type="CDD" id="cd14855">
    <property type="entry name" value="TRAPPC1_MUM2"/>
    <property type="match status" value="1"/>
</dbReference>
<keyword evidence="2 6" id="KW-0256">Endoplasmic reticulum</keyword>
<dbReference type="GO" id="GO:0005794">
    <property type="term" value="C:Golgi apparatus"/>
    <property type="evidence" value="ECO:0007669"/>
    <property type="project" value="UniProtKB-SubCell"/>
</dbReference>
<evidence type="ECO:0000256" key="3">
    <source>
        <dbReference type="ARBA" id="ARBA00022892"/>
    </source>
</evidence>
<organism evidence="7 8">
    <name type="scientific">Acanthamoeba castellanii (strain ATCC 30010 / Neff)</name>
    <dbReference type="NCBI Taxonomy" id="1257118"/>
    <lineage>
        <taxon>Eukaryota</taxon>
        <taxon>Amoebozoa</taxon>
        <taxon>Discosea</taxon>
        <taxon>Longamoebia</taxon>
        <taxon>Centramoebida</taxon>
        <taxon>Acanthamoebidae</taxon>
        <taxon>Acanthamoeba</taxon>
    </lineage>
</organism>
<sequence>MIFSFMLFNRYGSCVFFEEWNRTRKVNMVEMKTNMYGLVFEMKRFIIKTSPTGKTPEYFAYTTNVYKMHCFETASGKRFILVTDPSVGDLKEELRKIYSTIFVEYVIKNPLFKIRNSETSAFEESLKECELFTSELHKYLQSLPCWSSA</sequence>
<dbReference type="Proteomes" id="UP000011083">
    <property type="component" value="Unassembled WGS sequence"/>
</dbReference>
<dbReference type="InterPro" id="IPR007233">
    <property type="entry name" value="TRAPPC"/>
</dbReference>
<dbReference type="RefSeq" id="XP_004333900.1">
    <property type="nucleotide sequence ID" value="XM_004333852.1"/>
</dbReference>
<evidence type="ECO:0000256" key="2">
    <source>
        <dbReference type="ARBA" id="ARBA00022824"/>
    </source>
</evidence>
<keyword evidence="4 6" id="KW-0333">Golgi apparatus</keyword>
<dbReference type="GeneID" id="14912323"/>
<comment type="subcellular location">
    <subcellularLocation>
        <location evidence="6">Endoplasmic reticulum</location>
    </subcellularLocation>
    <subcellularLocation>
        <location evidence="6">Golgi apparatus</location>
        <location evidence="6">cis-Golgi network</location>
    </subcellularLocation>
</comment>
<dbReference type="VEuPathDB" id="AmoebaDB:ACA1_274410"/>
<reference evidence="7 8" key="1">
    <citation type="journal article" date="2013" name="Genome Biol.">
        <title>Genome of Acanthamoeba castellanii highlights extensive lateral gene transfer and early evolution of tyrosine kinase signaling.</title>
        <authorList>
            <person name="Clarke M."/>
            <person name="Lohan A.J."/>
            <person name="Liu B."/>
            <person name="Lagkouvardos I."/>
            <person name="Roy S."/>
            <person name="Zafar N."/>
            <person name="Bertelli C."/>
            <person name="Schilde C."/>
            <person name="Kianianmomeni A."/>
            <person name="Burglin T.R."/>
            <person name="Frech C."/>
            <person name="Turcotte B."/>
            <person name="Kopec K.O."/>
            <person name="Synnott J.M."/>
            <person name="Choo C."/>
            <person name="Paponov I."/>
            <person name="Finkler A."/>
            <person name="Soon Heng Tan C."/>
            <person name="Hutchins A.P."/>
            <person name="Weinmeier T."/>
            <person name="Rattei T."/>
            <person name="Chu J.S."/>
            <person name="Gimenez G."/>
            <person name="Irimia M."/>
            <person name="Rigden D.J."/>
            <person name="Fitzpatrick D.A."/>
            <person name="Lorenzo-Morales J."/>
            <person name="Bateman A."/>
            <person name="Chiu C.H."/>
            <person name="Tang P."/>
            <person name="Hegemann P."/>
            <person name="Fromm H."/>
            <person name="Raoult D."/>
            <person name="Greub G."/>
            <person name="Miranda-Saavedra D."/>
            <person name="Chen N."/>
            <person name="Nash P."/>
            <person name="Ginger M.L."/>
            <person name="Horn M."/>
            <person name="Schaap P."/>
            <person name="Caler L."/>
            <person name="Loftus B."/>
        </authorList>
    </citation>
    <scope>NUCLEOTIDE SEQUENCE [LARGE SCALE GENOMIC DNA]</scope>
    <source>
        <strain evidence="7 8">Neff</strain>
    </source>
</reference>
<evidence type="ECO:0000313" key="7">
    <source>
        <dbReference type="EMBL" id="ELR11887.1"/>
    </source>
</evidence>
<comment type="subunit">
    <text evidence="6">Part of the multisubunit transport protein particle (TRAPP) complex.</text>
</comment>
<comment type="similarity">
    <text evidence="5">Belongs to the TRAPP small subunits family. BET5 subfamily.</text>
</comment>